<dbReference type="Proteomes" id="UP000472241">
    <property type="component" value="Unplaced"/>
</dbReference>
<protein>
    <recommendedName>
        <fullName evidence="2">DUF676 domain-containing protein</fullName>
    </recommendedName>
</protein>
<proteinExistence type="inferred from homology"/>
<dbReference type="FunFam" id="3.40.50.1820:FF:000004">
    <property type="entry name" value="Protein FAM135A isoform a"/>
    <property type="match status" value="1"/>
</dbReference>
<comment type="similarity">
    <text evidence="1">Belongs to the FAM135 family.</text>
</comment>
<dbReference type="PANTHER" id="PTHR12482">
    <property type="entry name" value="LIPASE ROG1-RELATED-RELATED"/>
    <property type="match status" value="1"/>
</dbReference>
<keyword evidence="4" id="KW-1185">Reference proteome</keyword>
<dbReference type="PANTHER" id="PTHR12482:SF3">
    <property type="entry name" value="PROTEIN FAM135B"/>
    <property type="match status" value="1"/>
</dbReference>
<dbReference type="Gene3D" id="3.40.50.1820">
    <property type="entry name" value="alpha/beta hydrolase"/>
    <property type="match status" value="1"/>
</dbReference>
<reference evidence="3" key="1">
    <citation type="submission" date="2025-08" db="UniProtKB">
        <authorList>
            <consortium name="Ensembl"/>
        </authorList>
    </citation>
    <scope>IDENTIFICATION</scope>
</reference>
<dbReference type="AlphaFoldDB" id="A0A667HXN5"/>
<dbReference type="Ensembl" id="ENSLCNT00005027735.1">
    <property type="protein sequence ID" value="ENSLCNP00005024829.1"/>
    <property type="gene ID" value="ENSLCNG00005016128.1"/>
</dbReference>
<reference evidence="3" key="2">
    <citation type="submission" date="2025-09" db="UniProtKB">
        <authorList>
            <consortium name="Ensembl"/>
        </authorList>
    </citation>
    <scope>IDENTIFICATION</scope>
</reference>
<name>A0A667HXN5_LYNCA</name>
<evidence type="ECO:0000256" key="1">
    <source>
        <dbReference type="ARBA" id="ARBA00007949"/>
    </source>
</evidence>
<dbReference type="InterPro" id="IPR007751">
    <property type="entry name" value="DUF676_lipase-like"/>
</dbReference>
<feature type="domain" description="DUF676" evidence="2">
    <location>
        <begin position="30"/>
        <end position="223"/>
    </location>
</feature>
<evidence type="ECO:0000313" key="4">
    <source>
        <dbReference type="Proteomes" id="UP000472241"/>
    </source>
</evidence>
<dbReference type="InterPro" id="IPR029058">
    <property type="entry name" value="AB_hydrolase_fold"/>
</dbReference>
<dbReference type="InterPro" id="IPR044294">
    <property type="entry name" value="Lipase-like"/>
</dbReference>
<sequence>LFPGQKFKKELKIAGFLYSDLSEEEENLEDGIHLVVCVHGLDGNSADLRLVKTFIELGLPEGKLDFLMSEKNQVDTFADFDTMTDRLLDEIIQHIQLYNLSISRISFIGHSLGNIIIRSVLTRPRFRYYLNKLHTFLSLSGPHLGTLYNNSTLVSTGLWLMQKLKKSGSLLQLTFRDNADLRKCFLYQLSQKTGLQYFKNVVLVASPQDRYVPFHSARIEMCKTALKDRHTGPVYAEMINNLLRPLVEAKDCTLIRHNVFHALPNTANALIGRAAHIAVLDSELFLEKFFLVAGLKYFK</sequence>
<dbReference type="Pfam" id="PF05057">
    <property type="entry name" value="DUF676"/>
    <property type="match status" value="1"/>
</dbReference>
<evidence type="ECO:0000259" key="2">
    <source>
        <dbReference type="Pfam" id="PF05057"/>
    </source>
</evidence>
<organism evidence="3 4">
    <name type="scientific">Lynx canadensis</name>
    <name type="common">Canada lynx</name>
    <name type="synonym">Felis canadensis</name>
    <dbReference type="NCBI Taxonomy" id="61383"/>
    <lineage>
        <taxon>Eukaryota</taxon>
        <taxon>Metazoa</taxon>
        <taxon>Chordata</taxon>
        <taxon>Craniata</taxon>
        <taxon>Vertebrata</taxon>
        <taxon>Euteleostomi</taxon>
        <taxon>Mammalia</taxon>
        <taxon>Eutheria</taxon>
        <taxon>Laurasiatheria</taxon>
        <taxon>Carnivora</taxon>
        <taxon>Feliformia</taxon>
        <taxon>Felidae</taxon>
        <taxon>Felinae</taxon>
        <taxon>Lynx</taxon>
    </lineage>
</organism>
<dbReference type="SUPFAM" id="SSF53474">
    <property type="entry name" value="alpha/beta-Hydrolases"/>
    <property type="match status" value="1"/>
</dbReference>
<evidence type="ECO:0000313" key="3">
    <source>
        <dbReference type="Ensembl" id="ENSLCNP00005024829.1"/>
    </source>
</evidence>
<accession>A0A667HXN5</accession>